<reference evidence="1 2" key="1">
    <citation type="submission" date="2020-04" db="EMBL/GenBank/DDBJ databases">
        <title>Bacillus sp. UniB3 isolated from commercial digestive syrup.</title>
        <authorList>
            <person name="Thorat V."/>
            <person name="Kirdat K."/>
            <person name="Tiwarekar B."/>
            <person name="Yadav A."/>
        </authorList>
    </citation>
    <scope>NUCLEOTIDE SEQUENCE [LARGE SCALE GENOMIC DNA]</scope>
    <source>
        <strain evidence="1 2">UniB3</strain>
    </source>
</reference>
<dbReference type="AlphaFoldDB" id="A0A7Y0K8V0"/>
<evidence type="ECO:0000313" key="1">
    <source>
        <dbReference type="EMBL" id="NMO77668.1"/>
    </source>
</evidence>
<proteinExistence type="predicted"/>
<dbReference type="RefSeq" id="WP_169188530.1">
    <property type="nucleotide sequence ID" value="NZ_JABBPK010000001.1"/>
</dbReference>
<evidence type="ECO:0000313" key="2">
    <source>
        <dbReference type="Proteomes" id="UP000588491"/>
    </source>
</evidence>
<name>A0A7Y0K8V0_9BACI</name>
<accession>A0A7Y0K8V0</accession>
<dbReference type="EMBL" id="JABBPK010000001">
    <property type="protein sequence ID" value="NMO77668.1"/>
    <property type="molecule type" value="Genomic_DNA"/>
</dbReference>
<gene>
    <name evidence="1" type="ORF">HHU08_11745</name>
</gene>
<dbReference type="Proteomes" id="UP000588491">
    <property type="component" value="Unassembled WGS sequence"/>
</dbReference>
<sequence length="52" mass="6126">MTKGNVLYKGRVFKILFCYDTGYCEIRDIYNVFKVELVHNSQLTMIEDVCTN</sequence>
<keyword evidence="2" id="KW-1185">Reference proteome</keyword>
<comment type="caution">
    <text evidence="1">The sequence shown here is derived from an EMBL/GenBank/DDBJ whole genome shotgun (WGS) entry which is preliminary data.</text>
</comment>
<protein>
    <submittedName>
        <fullName evidence="1">Uncharacterized protein</fullName>
    </submittedName>
</protein>
<organism evidence="1 2">
    <name type="scientific">Niallia alba</name>
    <dbReference type="NCBI Taxonomy" id="2729105"/>
    <lineage>
        <taxon>Bacteria</taxon>
        <taxon>Bacillati</taxon>
        <taxon>Bacillota</taxon>
        <taxon>Bacilli</taxon>
        <taxon>Bacillales</taxon>
        <taxon>Bacillaceae</taxon>
        <taxon>Niallia</taxon>
    </lineage>
</organism>